<evidence type="ECO:0000256" key="1">
    <source>
        <dbReference type="ARBA" id="ARBA00001182"/>
    </source>
</evidence>
<dbReference type="CDD" id="cd02998">
    <property type="entry name" value="PDI_a_ERp38"/>
    <property type="match status" value="2"/>
</dbReference>
<dbReference type="EMBL" id="SDOX01000021">
    <property type="protein sequence ID" value="TFJ83768.1"/>
    <property type="molecule type" value="Genomic_DNA"/>
</dbReference>
<dbReference type="OrthoDB" id="72053at2759"/>
<evidence type="ECO:0000256" key="10">
    <source>
        <dbReference type="SAM" id="SignalP"/>
    </source>
</evidence>
<dbReference type="GO" id="GO:0006457">
    <property type="term" value="P:protein folding"/>
    <property type="evidence" value="ECO:0007669"/>
    <property type="project" value="TreeGrafter"/>
</dbReference>
<evidence type="ECO:0000256" key="6">
    <source>
        <dbReference type="ARBA" id="ARBA00023157"/>
    </source>
</evidence>
<accession>A0A4D9D544</accession>
<dbReference type="SUPFAM" id="SSF47933">
    <property type="entry name" value="ERP29 C domain-like"/>
    <property type="match status" value="1"/>
</dbReference>
<keyword evidence="8" id="KW-0676">Redox-active center</keyword>
<dbReference type="Gene3D" id="1.20.1150.12">
    <property type="entry name" value="Endoplasmic reticulum resident protein 29, C-terminal domain"/>
    <property type="match status" value="1"/>
</dbReference>
<dbReference type="InterPro" id="IPR036249">
    <property type="entry name" value="Thioredoxin-like_sf"/>
</dbReference>
<feature type="domain" description="Thioredoxin" evidence="11">
    <location>
        <begin position="11"/>
        <end position="125"/>
    </location>
</feature>
<evidence type="ECO:0000313" key="12">
    <source>
        <dbReference type="EMBL" id="TFJ83768.1"/>
    </source>
</evidence>
<dbReference type="SUPFAM" id="SSF52833">
    <property type="entry name" value="Thioredoxin-like"/>
    <property type="match status" value="2"/>
</dbReference>
<reference evidence="12 13" key="1">
    <citation type="submission" date="2019-01" db="EMBL/GenBank/DDBJ databases">
        <title>Nuclear Genome Assembly of the Microalgal Biofuel strain Nannochloropsis salina CCMP1776.</title>
        <authorList>
            <person name="Hovde B."/>
        </authorList>
    </citation>
    <scope>NUCLEOTIDE SEQUENCE [LARGE SCALE GENOMIC DNA]</scope>
    <source>
        <strain evidence="12 13">CCMP1776</strain>
    </source>
</reference>
<evidence type="ECO:0000256" key="8">
    <source>
        <dbReference type="ARBA" id="ARBA00023284"/>
    </source>
</evidence>
<organism evidence="12 13">
    <name type="scientific">Nannochloropsis salina CCMP1776</name>
    <dbReference type="NCBI Taxonomy" id="1027361"/>
    <lineage>
        <taxon>Eukaryota</taxon>
        <taxon>Sar</taxon>
        <taxon>Stramenopiles</taxon>
        <taxon>Ochrophyta</taxon>
        <taxon>Eustigmatophyceae</taxon>
        <taxon>Eustigmatales</taxon>
        <taxon>Monodopsidaceae</taxon>
        <taxon>Microchloropsis</taxon>
        <taxon>Microchloropsis salina</taxon>
    </lineage>
</organism>
<evidence type="ECO:0000256" key="5">
    <source>
        <dbReference type="ARBA" id="ARBA00022737"/>
    </source>
</evidence>
<dbReference type="CDD" id="cd00238">
    <property type="entry name" value="ERp29c"/>
    <property type="match status" value="1"/>
</dbReference>
<dbReference type="GO" id="GO:0003756">
    <property type="term" value="F:protein disulfide isomerase activity"/>
    <property type="evidence" value="ECO:0007669"/>
    <property type="project" value="UniProtKB-EC"/>
</dbReference>
<gene>
    <name evidence="12" type="ORF">NSK_004871</name>
</gene>
<dbReference type="InterPro" id="IPR051063">
    <property type="entry name" value="PDI"/>
</dbReference>
<dbReference type="InterPro" id="IPR036356">
    <property type="entry name" value="ERp29_C_sf"/>
</dbReference>
<feature type="domain" description="Thioredoxin" evidence="11">
    <location>
        <begin position="127"/>
        <end position="245"/>
    </location>
</feature>
<dbReference type="AlphaFoldDB" id="A0A4D9D544"/>
<evidence type="ECO:0000256" key="2">
    <source>
        <dbReference type="ARBA" id="ARBA00006347"/>
    </source>
</evidence>
<dbReference type="Gene3D" id="3.40.30.10">
    <property type="entry name" value="Glutaredoxin"/>
    <property type="match status" value="2"/>
</dbReference>
<dbReference type="InterPro" id="IPR005788">
    <property type="entry name" value="PDI_thioredoxin-like_dom"/>
</dbReference>
<dbReference type="InterPro" id="IPR013766">
    <property type="entry name" value="Thioredoxin_domain"/>
</dbReference>
<name>A0A4D9D544_9STRA</name>
<keyword evidence="7" id="KW-0413">Isomerase</keyword>
<comment type="caution">
    <text evidence="12">The sequence shown here is derived from an EMBL/GenBank/DDBJ whole genome shotgun (WGS) entry which is preliminary data.</text>
</comment>
<feature type="signal peptide" evidence="10">
    <location>
        <begin position="1"/>
        <end position="17"/>
    </location>
</feature>
<evidence type="ECO:0000313" key="13">
    <source>
        <dbReference type="Proteomes" id="UP000355283"/>
    </source>
</evidence>
<dbReference type="PROSITE" id="PS00194">
    <property type="entry name" value="THIOREDOXIN_1"/>
    <property type="match status" value="2"/>
</dbReference>
<evidence type="ECO:0000256" key="3">
    <source>
        <dbReference type="ARBA" id="ARBA00012723"/>
    </source>
</evidence>
<keyword evidence="6" id="KW-1015">Disulfide bond</keyword>
<dbReference type="Pfam" id="PF00085">
    <property type="entry name" value="Thioredoxin"/>
    <property type="match status" value="2"/>
</dbReference>
<evidence type="ECO:0000256" key="7">
    <source>
        <dbReference type="ARBA" id="ARBA00023235"/>
    </source>
</evidence>
<evidence type="ECO:0000259" key="11">
    <source>
        <dbReference type="PROSITE" id="PS51352"/>
    </source>
</evidence>
<keyword evidence="13" id="KW-1185">Reference proteome</keyword>
<dbReference type="InterPro" id="IPR017937">
    <property type="entry name" value="Thioredoxin_CS"/>
</dbReference>
<comment type="catalytic activity">
    <reaction evidence="1">
        <text>Catalyzes the rearrangement of -S-S- bonds in proteins.</text>
        <dbReference type="EC" id="5.3.4.1"/>
    </reaction>
</comment>
<keyword evidence="5" id="KW-0677">Repeat</keyword>
<protein>
    <recommendedName>
        <fullName evidence="3">protein disulfide-isomerase</fullName>
        <ecNumber evidence="3">5.3.4.1</ecNumber>
    </recommendedName>
</protein>
<dbReference type="FunFam" id="3.40.30.10:FF:000032">
    <property type="entry name" value="Protein disulfide-isomerase A6 homolog"/>
    <property type="match status" value="1"/>
</dbReference>
<comment type="similarity">
    <text evidence="2 9">Belongs to the protein disulfide isomerase family.</text>
</comment>
<dbReference type="NCBIfam" id="TIGR01126">
    <property type="entry name" value="pdi_dom"/>
    <property type="match status" value="2"/>
</dbReference>
<dbReference type="EC" id="5.3.4.1" evidence="3"/>
<dbReference type="GO" id="GO:0005783">
    <property type="term" value="C:endoplasmic reticulum"/>
    <property type="evidence" value="ECO:0007669"/>
    <property type="project" value="InterPro"/>
</dbReference>
<proteinExistence type="inferred from homology"/>
<dbReference type="InterPro" id="IPR011679">
    <property type="entry name" value="ERp29_C"/>
</dbReference>
<dbReference type="PROSITE" id="PS51352">
    <property type="entry name" value="THIOREDOXIN_2"/>
    <property type="match status" value="2"/>
</dbReference>
<dbReference type="Proteomes" id="UP000355283">
    <property type="component" value="Unassembled WGS sequence"/>
</dbReference>
<dbReference type="PANTHER" id="PTHR45672:SF11">
    <property type="entry name" value="PROTEIN DISULFIDE-ISOMERASE C17H9.14C"/>
    <property type="match status" value="1"/>
</dbReference>
<keyword evidence="4 10" id="KW-0732">Signal</keyword>
<evidence type="ECO:0000256" key="4">
    <source>
        <dbReference type="ARBA" id="ARBA00022729"/>
    </source>
</evidence>
<dbReference type="PANTHER" id="PTHR45672">
    <property type="entry name" value="PROTEIN DISULFIDE-ISOMERASE C17H9.14C-RELATED"/>
    <property type="match status" value="1"/>
</dbReference>
<evidence type="ECO:0000256" key="9">
    <source>
        <dbReference type="RuleBase" id="RU004208"/>
    </source>
</evidence>
<feature type="chain" id="PRO_5020027723" description="protein disulfide-isomerase" evidence="10">
    <location>
        <begin position="18"/>
        <end position="363"/>
    </location>
</feature>
<sequence>MKLSVILALTVATAAQAAVVTLTPANFDQVVDGSQNVLVEFYAPWCGHCKTLAPEYEIAGDVYKAGDGVVIAKVDADAERSLGERFDVKGFPTLKWFPKGSTAPEEYEGGRTADTIVSWVNGKTGLSRKVKKMASAVVELTDGNFDSLAMDPTKDVLVGFTAPWCGHCKTLAPKYEAVAKIFAGERDVVVAKVDATQYRDLASRFDVSGYPTLKFFPRGEGKEVEAYEHGRDVVDFVNFLNEKAGTAYTATGGLLPSAGRIAELDALVTSVVGITSETLTKAKEVATGLKDQAAAHGDVYLKAIEKVLTKGAAYVDTEAERLRKLLAGDNISPEKKALFLIKTNILRAFKGEPVEEVPANEEL</sequence>
<dbReference type="PRINTS" id="PR00421">
    <property type="entry name" value="THIOREDOXIN"/>
</dbReference>
<dbReference type="Pfam" id="PF07749">
    <property type="entry name" value="ERp29"/>
    <property type="match status" value="1"/>
</dbReference>